<dbReference type="AlphaFoldDB" id="A0A821XY16"/>
<organism evidence="2 3">
    <name type="scientific">Rotaria socialis</name>
    <dbReference type="NCBI Taxonomy" id="392032"/>
    <lineage>
        <taxon>Eukaryota</taxon>
        <taxon>Metazoa</taxon>
        <taxon>Spiralia</taxon>
        <taxon>Gnathifera</taxon>
        <taxon>Rotifera</taxon>
        <taxon>Eurotatoria</taxon>
        <taxon>Bdelloidea</taxon>
        <taxon>Philodinida</taxon>
        <taxon>Philodinidae</taxon>
        <taxon>Rotaria</taxon>
    </lineage>
</organism>
<comment type="caution">
    <text evidence="2">The sequence shown here is derived from an EMBL/GenBank/DDBJ whole genome shotgun (WGS) entry which is preliminary data.</text>
</comment>
<evidence type="ECO:0000313" key="2">
    <source>
        <dbReference type="EMBL" id="CAF4949447.1"/>
    </source>
</evidence>
<feature type="non-terminal residue" evidence="2">
    <location>
        <position position="1"/>
    </location>
</feature>
<dbReference type="Pfam" id="PF13976">
    <property type="entry name" value="gag_pre-integrs"/>
    <property type="match status" value="1"/>
</dbReference>
<sequence length="171" mass="19521">NQSISPLLQGSIRGFDINTQHSMIFENVLVIPEILYRLLSVMQIVRNGHHVLFTENREVLVFDKSGIIVLAGKEDCGQFIVSLSKIKNSSNNNPVIVLLSNSQLNAYREWHERLGHPGQTKLQRLKSLTCDEIEHLKIAEFYSCNSCNMGKLNRISKKIRYNNSGRDILEQ</sequence>
<dbReference type="Proteomes" id="UP000663838">
    <property type="component" value="Unassembled WGS sequence"/>
</dbReference>
<feature type="domain" description="GAG-pre-integrase" evidence="1">
    <location>
        <begin position="85"/>
        <end position="151"/>
    </location>
</feature>
<feature type="non-terminal residue" evidence="2">
    <location>
        <position position="171"/>
    </location>
</feature>
<evidence type="ECO:0000313" key="3">
    <source>
        <dbReference type="Proteomes" id="UP000663838"/>
    </source>
</evidence>
<dbReference type="EMBL" id="CAJOBS010012671">
    <property type="protein sequence ID" value="CAF4949447.1"/>
    <property type="molecule type" value="Genomic_DNA"/>
</dbReference>
<dbReference type="InterPro" id="IPR025724">
    <property type="entry name" value="GAG-pre-integrase_dom"/>
</dbReference>
<accession>A0A821XY16</accession>
<protein>
    <recommendedName>
        <fullName evidence="1">GAG-pre-integrase domain-containing protein</fullName>
    </recommendedName>
</protein>
<reference evidence="2" key="1">
    <citation type="submission" date="2021-02" db="EMBL/GenBank/DDBJ databases">
        <authorList>
            <person name="Nowell W R."/>
        </authorList>
    </citation>
    <scope>NUCLEOTIDE SEQUENCE</scope>
</reference>
<name>A0A821XY16_9BILA</name>
<evidence type="ECO:0000259" key="1">
    <source>
        <dbReference type="Pfam" id="PF13976"/>
    </source>
</evidence>
<gene>
    <name evidence="2" type="ORF">TOA249_LOCUS33800</name>
</gene>
<proteinExistence type="predicted"/>